<dbReference type="EC" id="6.3.4.15" evidence="5"/>
<evidence type="ECO:0000313" key="8">
    <source>
        <dbReference type="EMBL" id="SFS06695.1"/>
    </source>
</evidence>
<dbReference type="SUPFAM" id="SSF50037">
    <property type="entry name" value="C-terminal domain of transcriptional repressors"/>
    <property type="match status" value="1"/>
</dbReference>
<gene>
    <name evidence="8" type="ORF">SAMN05421771_1242</name>
</gene>
<dbReference type="Gene3D" id="2.30.30.100">
    <property type="match status" value="1"/>
</dbReference>
<keyword evidence="3" id="KW-0067">ATP-binding</keyword>
<dbReference type="OrthoDB" id="9807064at2"/>
<feature type="domain" description="BPL/LPL catalytic" evidence="7">
    <location>
        <begin position="3"/>
        <end position="192"/>
    </location>
</feature>
<evidence type="ECO:0000256" key="2">
    <source>
        <dbReference type="ARBA" id="ARBA00022741"/>
    </source>
</evidence>
<dbReference type="InterPro" id="IPR008988">
    <property type="entry name" value="Transcriptional_repressor_C"/>
</dbReference>
<dbReference type="Proteomes" id="UP000199024">
    <property type="component" value="Unassembled WGS sequence"/>
</dbReference>
<keyword evidence="2" id="KW-0547">Nucleotide-binding</keyword>
<dbReference type="Pfam" id="PF03099">
    <property type="entry name" value="BPL_LplA_LipB"/>
    <property type="match status" value="1"/>
</dbReference>
<evidence type="ECO:0000256" key="3">
    <source>
        <dbReference type="ARBA" id="ARBA00022840"/>
    </source>
</evidence>
<evidence type="ECO:0000256" key="1">
    <source>
        <dbReference type="ARBA" id="ARBA00022598"/>
    </source>
</evidence>
<dbReference type="RefSeq" id="WP_089837584.1">
    <property type="nucleotide sequence ID" value="NZ_FOZL01000001.1"/>
</dbReference>
<dbReference type="STRING" id="474950.SAMN05421771_1242"/>
<dbReference type="InterPro" id="IPR045864">
    <property type="entry name" value="aa-tRNA-synth_II/BPL/LPL"/>
</dbReference>
<evidence type="ECO:0000256" key="6">
    <source>
        <dbReference type="ARBA" id="ARBA00047846"/>
    </source>
</evidence>
<dbReference type="GO" id="GO:0005737">
    <property type="term" value="C:cytoplasm"/>
    <property type="evidence" value="ECO:0007669"/>
    <property type="project" value="TreeGrafter"/>
</dbReference>
<dbReference type="Gene3D" id="3.30.930.10">
    <property type="entry name" value="Bira Bifunctional Protein, Domain 2"/>
    <property type="match status" value="1"/>
</dbReference>
<dbReference type="PANTHER" id="PTHR12835:SF5">
    <property type="entry name" value="BIOTIN--PROTEIN LIGASE"/>
    <property type="match status" value="1"/>
</dbReference>
<dbReference type="Pfam" id="PF02237">
    <property type="entry name" value="BPL_C"/>
    <property type="match status" value="1"/>
</dbReference>
<dbReference type="InterPro" id="IPR003142">
    <property type="entry name" value="BPL_C"/>
</dbReference>
<dbReference type="AlphaFoldDB" id="A0A1I6LTB7"/>
<dbReference type="GO" id="GO:0004077">
    <property type="term" value="F:biotin--[biotin carboxyl-carrier protein] ligase activity"/>
    <property type="evidence" value="ECO:0007669"/>
    <property type="project" value="UniProtKB-EC"/>
</dbReference>
<sequence>MSFSWIEAGAGTRFSGKITHLATTGSTNTLALEAAQAGALEGSVWVADEQTAGRGRGGHGWHSAAGDGLYVSVLLRPKMALGKALWLSLATGLAVQAAVYETTGQLPDIRWPNDMILNGKKFGGILAETSAAGDTLRFAVIGIGLNVQHAAFPEELRSIATSLRIETGQEWSRESLLDALLRALEREVVLLETEPGTLLDRFAEASSWVRGKPVRVGEEDSYTGITAGLDARGFLRVLADDGSLRTVLSGGVRPR</sequence>
<evidence type="ECO:0000256" key="5">
    <source>
        <dbReference type="ARBA" id="ARBA00024227"/>
    </source>
</evidence>
<dbReference type="InterPro" id="IPR004143">
    <property type="entry name" value="BPL_LPL_catalytic"/>
</dbReference>
<organism evidence="8 9">
    <name type="scientific">Granulicella pectinivorans</name>
    <dbReference type="NCBI Taxonomy" id="474950"/>
    <lineage>
        <taxon>Bacteria</taxon>
        <taxon>Pseudomonadati</taxon>
        <taxon>Acidobacteriota</taxon>
        <taxon>Terriglobia</taxon>
        <taxon>Terriglobales</taxon>
        <taxon>Acidobacteriaceae</taxon>
        <taxon>Granulicella</taxon>
    </lineage>
</organism>
<comment type="catalytic activity">
    <reaction evidence="6">
        <text>biotin + L-lysyl-[protein] + ATP = N(6)-biotinyl-L-lysyl-[protein] + AMP + diphosphate + H(+)</text>
        <dbReference type="Rhea" id="RHEA:11756"/>
        <dbReference type="Rhea" id="RHEA-COMP:9752"/>
        <dbReference type="Rhea" id="RHEA-COMP:10505"/>
        <dbReference type="ChEBI" id="CHEBI:15378"/>
        <dbReference type="ChEBI" id="CHEBI:29969"/>
        <dbReference type="ChEBI" id="CHEBI:30616"/>
        <dbReference type="ChEBI" id="CHEBI:33019"/>
        <dbReference type="ChEBI" id="CHEBI:57586"/>
        <dbReference type="ChEBI" id="CHEBI:83144"/>
        <dbReference type="ChEBI" id="CHEBI:456215"/>
        <dbReference type="EC" id="6.3.4.15"/>
    </reaction>
</comment>
<dbReference type="SUPFAM" id="SSF55681">
    <property type="entry name" value="Class II aaRS and biotin synthetases"/>
    <property type="match status" value="1"/>
</dbReference>
<dbReference type="NCBIfam" id="TIGR00121">
    <property type="entry name" value="birA_ligase"/>
    <property type="match status" value="1"/>
</dbReference>
<dbReference type="InterPro" id="IPR004408">
    <property type="entry name" value="Biotin_CoA_COase_ligase"/>
</dbReference>
<reference evidence="8 9" key="1">
    <citation type="submission" date="2016-10" db="EMBL/GenBank/DDBJ databases">
        <authorList>
            <person name="de Groot N.N."/>
        </authorList>
    </citation>
    <scope>NUCLEOTIDE SEQUENCE [LARGE SCALE GENOMIC DNA]</scope>
    <source>
        <strain evidence="8 9">DSM 21001</strain>
    </source>
</reference>
<evidence type="ECO:0000259" key="7">
    <source>
        <dbReference type="PROSITE" id="PS51733"/>
    </source>
</evidence>
<keyword evidence="9" id="KW-1185">Reference proteome</keyword>
<keyword evidence="1 8" id="KW-0436">Ligase</keyword>
<accession>A0A1I6LTB7</accession>
<dbReference type="GO" id="GO:0005524">
    <property type="term" value="F:ATP binding"/>
    <property type="evidence" value="ECO:0007669"/>
    <property type="project" value="UniProtKB-KW"/>
</dbReference>
<protein>
    <recommendedName>
        <fullName evidence="5">biotin--[biotin carboxyl-carrier protein] ligase</fullName>
        <ecNumber evidence="5">6.3.4.15</ecNumber>
    </recommendedName>
</protein>
<keyword evidence="4" id="KW-0092">Biotin</keyword>
<proteinExistence type="predicted"/>
<evidence type="ECO:0000313" key="9">
    <source>
        <dbReference type="Proteomes" id="UP000199024"/>
    </source>
</evidence>
<dbReference type="PANTHER" id="PTHR12835">
    <property type="entry name" value="BIOTIN PROTEIN LIGASE"/>
    <property type="match status" value="1"/>
</dbReference>
<dbReference type="EMBL" id="FOZL01000001">
    <property type="protein sequence ID" value="SFS06695.1"/>
    <property type="molecule type" value="Genomic_DNA"/>
</dbReference>
<name>A0A1I6LTB7_9BACT</name>
<evidence type="ECO:0000256" key="4">
    <source>
        <dbReference type="ARBA" id="ARBA00023267"/>
    </source>
</evidence>
<dbReference type="CDD" id="cd16442">
    <property type="entry name" value="BPL"/>
    <property type="match status" value="1"/>
</dbReference>
<dbReference type="PROSITE" id="PS51733">
    <property type="entry name" value="BPL_LPL_CATALYTIC"/>
    <property type="match status" value="1"/>
</dbReference>